<dbReference type="PANTHER" id="PTHR11364:SF27">
    <property type="entry name" value="SULFURTRANSFERASE"/>
    <property type="match status" value="1"/>
</dbReference>
<dbReference type="InterPro" id="IPR036873">
    <property type="entry name" value="Rhodanese-like_dom_sf"/>
</dbReference>
<organism evidence="4 5">
    <name type="scientific">Dunaliella salina</name>
    <name type="common">Green alga</name>
    <name type="synonym">Protococcus salinus</name>
    <dbReference type="NCBI Taxonomy" id="3046"/>
    <lineage>
        <taxon>Eukaryota</taxon>
        <taxon>Viridiplantae</taxon>
        <taxon>Chlorophyta</taxon>
        <taxon>core chlorophytes</taxon>
        <taxon>Chlorophyceae</taxon>
        <taxon>CS clade</taxon>
        <taxon>Chlamydomonadales</taxon>
        <taxon>Dunaliellaceae</taxon>
        <taxon>Dunaliella</taxon>
    </lineage>
</organism>
<evidence type="ECO:0000259" key="3">
    <source>
        <dbReference type="PROSITE" id="PS50206"/>
    </source>
</evidence>
<keyword evidence="5" id="KW-1185">Reference proteome</keyword>
<dbReference type="EMBL" id="MU069922">
    <property type="protein sequence ID" value="KAF5831780.1"/>
    <property type="molecule type" value="Genomic_DNA"/>
</dbReference>
<dbReference type="SUPFAM" id="SSF52821">
    <property type="entry name" value="Rhodanese/Cell cycle control phosphatase"/>
    <property type="match status" value="1"/>
</dbReference>
<dbReference type="InterPro" id="IPR045078">
    <property type="entry name" value="TST/MPST-like"/>
</dbReference>
<reference evidence="4" key="1">
    <citation type="submission" date="2017-08" db="EMBL/GenBank/DDBJ databases">
        <authorList>
            <person name="Polle J.E."/>
            <person name="Barry K."/>
            <person name="Cushman J."/>
            <person name="Schmutz J."/>
            <person name="Tran D."/>
            <person name="Hathwaick L.T."/>
            <person name="Yim W.C."/>
            <person name="Jenkins J."/>
            <person name="Mckie-Krisberg Z.M."/>
            <person name="Prochnik S."/>
            <person name="Lindquist E."/>
            <person name="Dockter R.B."/>
            <person name="Adam C."/>
            <person name="Molina H."/>
            <person name="Bunkerborg J."/>
            <person name="Jin E."/>
            <person name="Buchheim M."/>
            <person name="Magnuson J."/>
        </authorList>
    </citation>
    <scope>NUCLEOTIDE SEQUENCE</scope>
    <source>
        <strain evidence="4">CCAP 19/18</strain>
    </source>
</reference>
<evidence type="ECO:0000313" key="4">
    <source>
        <dbReference type="EMBL" id="KAF5831780.1"/>
    </source>
</evidence>
<dbReference type="Gene3D" id="3.40.250.10">
    <property type="entry name" value="Rhodanese-like domain"/>
    <property type="match status" value="1"/>
</dbReference>
<name>A0ABQ7GAZ4_DUNSA</name>
<proteinExistence type="predicted"/>
<sequence length="266" mass="29801">MATCQATLARTFLSRNTSRIYRNRIVHRRRARARALVDPRWLDASMQDVSILDVRPYTEYLEGHIPHAVHLNLADLGFEGGTESLCTDPSSYIPLLEARGVDGVRPAVVYDSGEEYQAALAWWALAVFGHSQCHVLQGGFKEWLTEQGKEELYEPCPLKLSTQFEASDEPQLHLVTQPSSATSYAVEVSMSLATYLRDNPPKDLGTFRQAIQQHMPTRAPDLEHASISDKPISFLALSVHELPYACYVAMWWDALSGQKPWAVGCV</sequence>
<dbReference type="PANTHER" id="PTHR11364">
    <property type="entry name" value="THIOSULFATE SULFERTANSFERASE"/>
    <property type="match status" value="1"/>
</dbReference>
<feature type="domain" description="Rhodanese" evidence="3">
    <location>
        <begin position="45"/>
        <end position="152"/>
    </location>
</feature>
<accession>A0ABQ7GAZ4</accession>
<dbReference type="InterPro" id="IPR001763">
    <property type="entry name" value="Rhodanese-like_dom"/>
</dbReference>
<dbReference type="Proteomes" id="UP000815325">
    <property type="component" value="Unassembled WGS sequence"/>
</dbReference>
<dbReference type="SMART" id="SM00450">
    <property type="entry name" value="RHOD"/>
    <property type="match status" value="1"/>
</dbReference>
<evidence type="ECO:0000256" key="1">
    <source>
        <dbReference type="ARBA" id="ARBA00022679"/>
    </source>
</evidence>
<protein>
    <submittedName>
        <fullName evidence="4">Rhodanese-like domain-containing protein</fullName>
    </submittedName>
</protein>
<dbReference type="Pfam" id="PF00581">
    <property type="entry name" value="Rhodanese"/>
    <property type="match status" value="1"/>
</dbReference>
<keyword evidence="1" id="KW-0808">Transferase</keyword>
<dbReference type="PROSITE" id="PS50206">
    <property type="entry name" value="RHODANESE_3"/>
    <property type="match status" value="1"/>
</dbReference>
<evidence type="ECO:0000256" key="2">
    <source>
        <dbReference type="ARBA" id="ARBA00022737"/>
    </source>
</evidence>
<evidence type="ECO:0000313" key="5">
    <source>
        <dbReference type="Proteomes" id="UP000815325"/>
    </source>
</evidence>
<comment type="caution">
    <text evidence="4">The sequence shown here is derived from an EMBL/GenBank/DDBJ whole genome shotgun (WGS) entry which is preliminary data.</text>
</comment>
<keyword evidence="2" id="KW-0677">Repeat</keyword>
<gene>
    <name evidence="4" type="ORF">DUNSADRAFT_12591</name>
</gene>